<keyword evidence="2" id="KW-1185">Reference proteome</keyword>
<sequence>TDNEDLEVQNFIETLDRSLVHVKNTERLNKLFGFRDDNLLKQHISDAVGYICSSLELDIL</sequence>
<dbReference type="AlphaFoldDB" id="A0A9N9PAU1"/>
<gene>
    <name evidence="1" type="ORF">DERYTH_LOCUS23831</name>
</gene>
<organism evidence="1 2">
    <name type="scientific">Dentiscutata erythropus</name>
    <dbReference type="NCBI Taxonomy" id="1348616"/>
    <lineage>
        <taxon>Eukaryota</taxon>
        <taxon>Fungi</taxon>
        <taxon>Fungi incertae sedis</taxon>
        <taxon>Mucoromycota</taxon>
        <taxon>Glomeromycotina</taxon>
        <taxon>Glomeromycetes</taxon>
        <taxon>Diversisporales</taxon>
        <taxon>Gigasporaceae</taxon>
        <taxon>Dentiscutata</taxon>
    </lineage>
</organism>
<protein>
    <submittedName>
        <fullName evidence="1">10279_t:CDS:1</fullName>
    </submittedName>
</protein>
<evidence type="ECO:0000313" key="2">
    <source>
        <dbReference type="Proteomes" id="UP000789405"/>
    </source>
</evidence>
<dbReference type="Proteomes" id="UP000789405">
    <property type="component" value="Unassembled WGS sequence"/>
</dbReference>
<comment type="caution">
    <text evidence="1">The sequence shown here is derived from an EMBL/GenBank/DDBJ whole genome shotgun (WGS) entry which is preliminary data.</text>
</comment>
<name>A0A9N9PAU1_9GLOM</name>
<dbReference type="EMBL" id="CAJVPY010037621">
    <property type="protein sequence ID" value="CAG8803138.1"/>
    <property type="molecule type" value="Genomic_DNA"/>
</dbReference>
<proteinExistence type="predicted"/>
<feature type="non-terminal residue" evidence="1">
    <location>
        <position position="1"/>
    </location>
</feature>
<reference evidence="1" key="1">
    <citation type="submission" date="2021-06" db="EMBL/GenBank/DDBJ databases">
        <authorList>
            <person name="Kallberg Y."/>
            <person name="Tangrot J."/>
            <person name="Rosling A."/>
        </authorList>
    </citation>
    <scope>NUCLEOTIDE SEQUENCE</scope>
    <source>
        <strain evidence="1">MA453B</strain>
    </source>
</reference>
<feature type="non-terminal residue" evidence="1">
    <location>
        <position position="60"/>
    </location>
</feature>
<accession>A0A9N9PAU1</accession>
<evidence type="ECO:0000313" key="1">
    <source>
        <dbReference type="EMBL" id="CAG8803138.1"/>
    </source>
</evidence>